<sequence length="613" mass="61981">MLAGPTGWLWGMTVFKTIRHGVAIFAVLALTACGGGAELGDGSGSTTGSTTGGSTEPDVATLTLLASAPQLSSNASAVASGVTLTAIVKDANNNVVPGVTVQFGTPDSAEINVSNPATTDTNGRATAVVTTGGDPQNRTIHVTATAGSLHTVSNIDVVGTSLSISGSSSTQISVDTPYTVLLTDSAGNGIAGKTISVTTDSGNTVTPVAPVTNAAGQVTVTLNATKASSTLTATALGLTATKAVTVSTDQFTFTSPAAATEVNLGASKAVKLRWLRSGTAVPDGTVIDFTATRGTLLAASATTTGGVATVNIKSSEAGFSEITASSAAFSKPSASLAIEFVATTPNMLDVQASPAVLATNQTSEISAIVRDPDNNLVKNATVDFSLSDLTGGVLSSASAVTNSQGLAKVTYTATSQASASQNVVVTGKVRGTSITDTAMLTVGARAVSITLGTGADITSKNISTYQDPWTVLINDSAGNPVTDAEFTLSIIPLEFRKGTRSGSVLECDNEDVNLNDIIEPGEDKDGDGILEPGRVATVPSTVTLDSDGTGQFFVTYPKEFGEFVKVKIVGVAHVAGTETTESRAFWLRIAETDAPHLPDESPYGTVLDCADPN</sequence>
<dbReference type="PROSITE" id="PS51127">
    <property type="entry name" value="BIG1"/>
    <property type="match status" value="2"/>
</dbReference>
<dbReference type="Gene3D" id="2.60.40.10">
    <property type="entry name" value="Immunoglobulins"/>
    <property type="match status" value="4"/>
</dbReference>
<dbReference type="InterPro" id="IPR003344">
    <property type="entry name" value="Big_1_dom"/>
</dbReference>
<evidence type="ECO:0000313" key="3">
    <source>
        <dbReference type="EMBL" id="NGY04169.1"/>
    </source>
</evidence>
<comment type="similarity">
    <text evidence="1">Belongs to the intimin/invasin family.</text>
</comment>
<gene>
    <name evidence="3" type="ORF">G7Y85_05290</name>
</gene>
<keyword evidence="4" id="KW-1185">Reference proteome</keyword>
<feature type="domain" description="Big-1" evidence="2">
    <location>
        <begin position="61"/>
        <end position="155"/>
    </location>
</feature>
<evidence type="ECO:0000259" key="2">
    <source>
        <dbReference type="PROSITE" id="PS51127"/>
    </source>
</evidence>
<dbReference type="Proteomes" id="UP000472676">
    <property type="component" value="Unassembled WGS sequence"/>
</dbReference>
<dbReference type="SUPFAM" id="SSF49373">
    <property type="entry name" value="Invasin/intimin cell-adhesion fragments"/>
    <property type="match status" value="4"/>
</dbReference>
<dbReference type="AlphaFoldDB" id="A0A6M2BQ01"/>
<proteinExistence type="inferred from homology"/>
<dbReference type="Pfam" id="PF02369">
    <property type="entry name" value="Big_1"/>
    <property type="match status" value="1"/>
</dbReference>
<dbReference type="EMBL" id="JAAMOW010000002">
    <property type="protein sequence ID" value="NGY04169.1"/>
    <property type="molecule type" value="Genomic_DNA"/>
</dbReference>
<reference evidence="3 4" key="1">
    <citation type="journal article" date="2014" name="Int. J. Syst. Evol. Microbiol.">
        <title>Solimonas terrae sp. nov., isolated from soil.</title>
        <authorList>
            <person name="Kim S.J."/>
            <person name="Moon J.Y."/>
            <person name="Weon H.Y."/>
            <person name="Ahn J.H."/>
            <person name="Chen W.M."/>
            <person name="Kwon S.W."/>
        </authorList>
    </citation>
    <scope>NUCLEOTIDE SEQUENCE [LARGE SCALE GENOMIC DNA]</scope>
    <source>
        <strain evidence="3 4">KIS83-12</strain>
    </source>
</reference>
<accession>A0A6M2BQ01</accession>
<feature type="domain" description="Big-1" evidence="2">
    <location>
        <begin position="347"/>
        <end position="441"/>
    </location>
</feature>
<dbReference type="SMART" id="SM00634">
    <property type="entry name" value="BID_1"/>
    <property type="match status" value="2"/>
</dbReference>
<dbReference type="InterPro" id="IPR013783">
    <property type="entry name" value="Ig-like_fold"/>
</dbReference>
<dbReference type="RefSeq" id="WP_166252882.1">
    <property type="nucleotide sequence ID" value="NZ_JAAMOW010000002.1"/>
</dbReference>
<comment type="caution">
    <text evidence="3">The sequence shown here is derived from an EMBL/GenBank/DDBJ whole genome shotgun (WGS) entry which is preliminary data.</text>
</comment>
<evidence type="ECO:0000313" key="4">
    <source>
        <dbReference type="Proteomes" id="UP000472676"/>
    </source>
</evidence>
<organism evidence="3 4">
    <name type="scientific">Solimonas terrae</name>
    <dbReference type="NCBI Taxonomy" id="1396819"/>
    <lineage>
        <taxon>Bacteria</taxon>
        <taxon>Pseudomonadati</taxon>
        <taxon>Pseudomonadota</taxon>
        <taxon>Gammaproteobacteria</taxon>
        <taxon>Nevskiales</taxon>
        <taxon>Nevskiaceae</taxon>
        <taxon>Solimonas</taxon>
    </lineage>
</organism>
<name>A0A6M2BQ01_9GAMM</name>
<evidence type="ECO:0000256" key="1">
    <source>
        <dbReference type="ARBA" id="ARBA00010116"/>
    </source>
</evidence>
<protein>
    <recommendedName>
        <fullName evidence="2">Big-1 domain-containing protein</fullName>
    </recommendedName>
</protein>
<dbReference type="InterPro" id="IPR008964">
    <property type="entry name" value="Invasin/intimin_cell_adhesion"/>
</dbReference>